<keyword evidence="3" id="KW-0677">Repeat</keyword>
<feature type="region of interest" description="Disordered" evidence="5">
    <location>
        <begin position="350"/>
        <end position="376"/>
    </location>
</feature>
<dbReference type="GO" id="GO:0051301">
    <property type="term" value="P:cell division"/>
    <property type="evidence" value="ECO:0007669"/>
    <property type="project" value="UniProtKB-KW"/>
</dbReference>
<dbReference type="FunFam" id="2.30.42.10:FF:000011">
    <property type="entry name" value="partitioning defective 3 homolog isoform X1"/>
    <property type="match status" value="1"/>
</dbReference>
<feature type="compositionally biased region" description="Polar residues" evidence="5">
    <location>
        <begin position="954"/>
        <end position="965"/>
    </location>
</feature>
<dbReference type="PROSITE" id="PS50106">
    <property type="entry name" value="PDZ"/>
    <property type="match status" value="3"/>
</dbReference>
<sequence length="1369" mass="148507">MKVTVNFGSVRVIVPCGNGDILVRDLIELAVTRYKKASGKPQDAWVTVHNVKSYNDGGILDPDDHLNDVVDDREQIIAVYEEQISPYPAHNAGDGTSASSVGTESPDIFRCSDLNHNGTKDSYVDVEISGDRLPLGVAPLQVRRGSEPTLNRLSPVCPEPDPTKRWSAAVVVDDLSLPPKQYEHALDGDSSFPCGERGEGSGEEKRGTLTRIARGSGRLSILGNNANMLRWAEAADRQLFKVEDARKEPLGGTGTSPEVSAEDRDTVIILKNEAGPLGIHVVPRPGSGGRDMGLVIQGIEPGGRIHRDGRIQVGDTVVEVNGQSLLHVSFEEAQKVFKNALRSPELALRLSGSPAPQDNPPAVQESPKRLMLPKPIDGGDTVNGLVEGEERAGLHSKVATVTPTKKVPQTTPRPTGLNVANTRKLGRRVPIKLVKGPEGLGFSVTTRDNPAGGNCPIYIKNILPHGAAIDDGRLRPGDRLLQVNGVEMTGKSQTDAVAILRNAPTGSTVDLVVSRQELEPTPSLPREMPSEKAEEEVGIFPWRNKEVLTFDIPLNDTGSAGLGVSVKGKTSTGPNGPVDLGIFVKSVIHGGAASKDRRLRTNDQLLDVNGISLLGRTNTQAMETLRRAMTQAEGPNPNAITLTVARRVPSQDTAENVSFEEGFLSSGDSCSMHLRSDSIVSSDSSAAASSSCENLSLPGSRTPDHSTSGNSENTVVYVPKQGHDYNYGRNPVLDRLMGQGPGSLPNESYLQASHESWSAVPPPGGSLYGRRRPPPFSPNSSANSGEAVLIDEDYPSIARVDVPPMTPVQEEPPAMDGNNLNISDLSLADGGNFCRDGFGRQSISEKRHAQLDARNTDTYKRNKKSREAAKQTQVKVPHTSPAALVNAENDKRTATKEVSNLVRSSSADSLLSHSKCGGPPAPPCSFLANGDSPGTDSSCVTTNTTVTKSNNSSGAHSSVTTQHQQLGPALGMRKSSSLESLQTMVQETHKGPENGNPAGRGSRGCNESFRAAVDRSYEVEEEKESESGGSSGGIDHRIPCPVHSNTDDQQEKKGVKGQQRKKGLLKGLGSVFSRFGKNRKTIPEPGSKMSREELEAEQARRAAQDEQGRIQEQYRRLIEQQNTQQAQRQNPQQTSSTGTSANNNNNNNNNQSTTPSRQERMQQLRAQHQKRHVERQCHYPRDDLEEWYEQDLQKKMHSSQTPRRESDIAHSRSQSFDIFKEMERPGSRVGLADPNQYSHYVNFNEIQMHLRQFQQKQPPIPSRPDRPASNYYEYESIQPMKHHKEANGMRAGGGDSGSLPRHAHVAGHRMVYAKVASSSTQFSGSSPLKMTPTAAPRKQQPMNLGYRNSPNSQLYARREGGQQMPGSKV</sequence>
<dbReference type="GO" id="GO:0051660">
    <property type="term" value="P:establishment of centrosome localization"/>
    <property type="evidence" value="ECO:0007669"/>
    <property type="project" value="TreeGrafter"/>
</dbReference>
<evidence type="ECO:0000256" key="5">
    <source>
        <dbReference type="SAM" id="MobiDB-lite"/>
    </source>
</evidence>
<dbReference type="GO" id="GO:0008104">
    <property type="term" value="P:intracellular protein localization"/>
    <property type="evidence" value="ECO:0007669"/>
    <property type="project" value="TreeGrafter"/>
</dbReference>
<dbReference type="Gene3D" id="2.30.42.10">
    <property type="match status" value="3"/>
</dbReference>
<dbReference type="Pfam" id="PF00595">
    <property type="entry name" value="PDZ"/>
    <property type="match status" value="3"/>
</dbReference>
<feature type="region of interest" description="Disordered" evidence="5">
    <location>
        <begin position="859"/>
        <end position="880"/>
    </location>
</feature>
<evidence type="ECO:0000256" key="1">
    <source>
        <dbReference type="ARBA" id="ARBA00005358"/>
    </source>
</evidence>
<feature type="domain" description="PDZ" evidence="6">
    <location>
        <begin position="266"/>
        <end position="352"/>
    </location>
</feature>
<feature type="compositionally biased region" description="Polar residues" evidence="5">
    <location>
        <begin position="1340"/>
        <end position="1354"/>
    </location>
</feature>
<feature type="compositionally biased region" description="Polar residues" evidence="5">
    <location>
        <begin position="1318"/>
        <end position="1328"/>
    </location>
</feature>
<dbReference type="GO" id="GO:0043296">
    <property type="term" value="C:apical junction complex"/>
    <property type="evidence" value="ECO:0007669"/>
    <property type="project" value="TreeGrafter"/>
</dbReference>
<feature type="compositionally biased region" description="Basic and acidic residues" evidence="5">
    <location>
        <begin position="196"/>
        <end position="207"/>
    </location>
</feature>
<dbReference type="GO" id="GO:0007155">
    <property type="term" value="P:cell adhesion"/>
    <property type="evidence" value="ECO:0007669"/>
    <property type="project" value="TreeGrafter"/>
</dbReference>
<proteinExistence type="inferred from homology"/>
<feature type="compositionally biased region" description="Basic and acidic residues" evidence="5">
    <location>
        <begin position="1045"/>
        <end position="1054"/>
    </location>
</feature>
<evidence type="ECO:0000256" key="4">
    <source>
        <dbReference type="ARBA" id="ARBA00023306"/>
    </source>
</evidence>
<feature type="region of interest" description="Disordered" evidence="5">
    <location>
        <begin position="947"/>
        <end position="967"/>
    </location>
</feature>
<accession>A0A2R5L5U0</accession>
<dbReference type="GO" id="GO:0030010">
    <property type="term" value="P:establishment of cell polarity"/>
    <property type="evidence" value="ECO:0007669"/>
    <property type="project" value="TreeGrafter"/>
</dbReference>
<comment type="similarity">
    <text evidence="1">Belongs to the PAR3 family.</text>
</comment>
<dbReference type="GO" id="GO:0000226">
    <property type="term" value="P:microtubule cytoskeleton organization"/>
    <property type="evidence" value="ECO:0007669"/>
    <property type="project" value="TreeGrafter"/>
</dbReference>
<keyword evidence="4" id="KW-0131">Cell cycle</keyword>
<dbReference type="SMART" id="SM00228">
    <property type="entry name" value="PDZ"/>
    <property type="match status" value="3"/>
</dbReference>
<dbReference type="GO" id="GO:0045197">
    <property type="term" value="P:establishment or maintenance of epithelial cell apical/basal polarity"/>
    <property type="evidence" value="ECO:0007669"/>
    <property type="project" value="TreeGrafter"/>
</dbReference>
<dbReference type="InterPro" id="IPR036034">
    <property type="entry name" value="PDZ_sf"/>
</dbReference>
<dbReference type="Pfam" id="PF12053">
    <property type="entry name" value="Par3_HAL_N_term"/>
    <property type="match status" value="1"/>
</dbReference>
<dbReference type="CDD" id="cd23059">
    <property type="entry name" value="PDZ3_Par3-like"/>
    <property type="match status" value="1"/>
</dbReference>
<dbReference type="GO" id="GO:0005912">
    <property type="term" value="C:adherens junction"/>
    <property type="evidence" value="ECO:0007669"/>
    <property type="project" value="TreeGrafter"/>
</dbReference>
<dbReference type="SUPFAM" id="SSF50156">
    <property type="entry name" value="PDZ domain-like"/>
    <property type="match status" value="3"/>
</dbReference>
<keyword evidence="2" id="KW-0132">Cell division</keyword>
<feature type="compositionally biased region" description="Low complexity" evidence="5">
    <location>
        <begin position="1120"/>
        <end position="1134"/>
    </location>
</feature>
<name>A0A2R5L5U0_9ACAR</name>
<feature type="region of interest" description="Disordered" evidence="5">
    <location>
        <begin position="1014"/>
        <end position="1177"/>
    </location>
</feature>
<dbReference type="GO" id="GO:0005938">
    <property type="term" value="C:cell cortex"/>
    <property type="evidence" value="ECO:0007669"/>
    <property type="project" value="TreeGrafter"/>
</dbReference>
<dbReference type="GO" id="GO:0035091">
    <property type="term" value="F:phosphatidylinositol binding"/>
    <property type="evidence" value="ECO:0007669"/>
    <property type="project" value="TreeGrafter"/>
</dbReference>
<dbReference type="Gene3D" id="3.10.20.90">
    <property type="entry name" value="Phosphatidylinositol 3-kinase Catalytic Subunit, Chain A, domain 1"/>
    <property type="match status" value="1"/>
</dbReference>
<dbReference type="GO" id="GO:0016324">
    <property type="term" value="C:apical plasma membrane"/>
    <property type="evidence" value="ECO:0007669"/>
    <property type="project" value="TreeGrafter"/>
</dbReference>
<dbReference type="InterPro" id="IPR001478">
    <property type="entry name" value="PDZ"/>
</dbReference>
<feature type="region of interest" description="Disordered" evidence="5">
    <location>
        <begin position="689"/>
        <end position="713"/>
    </location>
</feature>
<feature type="compositionally biased region" description="Basic and acidic residues" evidence="5">
    <location>
        <begin position="1089"/>
        <end position="1118"/>
    </location>
</feature>
<feature type="compositionally biased region" description="Basic and acidic residues" evidence="5">
    <location>
        <begin position="859"/>
        <end position="869"/>
    </location>
</feature>
<dbReference type="CDD" id="cd23058">
    <property type="entry name" value="PDZ2_Par3-like"/>
    <property type="match status" value="1"/>
</dbReference>
<reference evidence="7" key="1">
    <citation type="submission" date="2018-03" db="EMBL/GenBank/DDBJ databases">
        <title>The relapsing fever spirochete Borrelia turicatae persists in the highly oxidative environment of its soft-bodied tick vector.</title>
        <authorList>
            <person name="Bourret T.J."/>
            <person name="Boyle W.K."/>
            <person name="Valenzuela J.G."/>
            <person name="Oliveira F."/>
            <person name="Lopez J.E."/>
        </authorList>
    </citation>
    <scope>NUCLEOTIDE SEQUENCE</scope>
    <source>
        <strain evidence="7">Kansas strain/isolate</strain>
        <tissue evidence="7">Salivary glands</tissue>
    </source>
</reference>
<evidence type="ECO:0000256" key="2">
    <source>
        <dbReference type="ARBA" id="ARBA00022618"/>
    </source>
</evidence>
<feature type="domain" description="PDZ" evidence="6">
    <location>
        <begin position="551"/>
        <end position="628"/>
    </location>
</feature>
<dbReference type="InterPro" id="IPR052213">
    <property type="entry name" value="PAR3"/>
</dbReference>
<feature type="domain" description="PDZ" evidence="6">
    <location>
        <begin position="430"/>
        <end position="515"/>
    </location>
</feature>
<evidence type="ECO:0000256" key="3">
    <source>
        <dbReference type="ARBA" id="ARBA00022737"/>
    </source>
</evidence>
<feature type="region of interest" description="Disordered" evidence="5">
    <location>
        <begin position="1318"/>
        <end position="1369"/>
    </location>
</feature>
<dbReference type="PANTHER" id="PTHR16484:SF17">
    <property type="entry name" value="BAZOOKA, ISOFORM B"/>
    <property type="match status" value="1"/>
</dbReference>
<feature type="region of interest" description="Disordered" evidence="5">
    <location>
        <begin position="1192"/>
        <end position="1212"/>
    </location>
</feature>
<protein>
    <submittedName>
        <fullName evidence="7">Putative ww domain-containing protein</fullName>
    </submittedName>
</protein>
<organism evidence="7">
    <name type="scientific">Ornithodoros turicata</name>
    <dbReference type="NCBI Taxonomy" id="34597"/>
    <lineage>
        <taxon>Eukaryota</taxon>
        <taxon>Metazoa</taxon>
        <taxon>Ecdysozoa</taxon>
        <taxon>Arthropoda</taxon>
        <taxon>Chelicerata</taxon>
        <taxon>Arachnida</taxon>
        <taxon>Acari</taxon>
        <taxon>Parasitiformes</taxon>
        <taxon>Ixodida</taxon>
        <taxon>Ixodoidea</taxon>
        <taxon>Argasidae</taxon>
        <taxon>Ornithodorinae</taxon>
        <taxon>Ornithodoros</taxon>
    </lineage>
</organism>
<evidence type="ECO:0000313" key="7">
    <source>
        <dbReference type="EMBL" id="MBY04852.1"/>
    </source>
</evidence>
<feature type="region of interest" description="Disordered" evidence="5">
    <location>
        <begin position="183"/>
        <end position="207"/>
    </location>
</feature>
<dbReference type="EMBL" id="GGLE01000726">
    <property type="protein sequence ID" value="MBY04852.1"/>
    <property type="molecule type" value="Transcribed_RNA"/>
</dbReference>
<evidence type="ECO:0000259" key="6">
    <source>
        <dbReference type="PROSITE" id="PS50106"/>
    </source>
</evidence>
<dbReference type="PANTHER" id="PTHR16484">
    <property type="entry name" value="PARTITIONING DEFECTIVE 3 RELATED"/>
    <property type="match status" value="1"/>
</dbReference>
<dbReference type="InterPro" id="IPR021922">
    <property type="entry name" value="Par3/HAL_N"/>
</dbReference>
<feature type="compositionally biased region" description="Polar residues" evidence="5">
    <location>
        <begin position="692"/>
        <end position="713"/>
    </location>
</feature>